<keyword evidence="3" id="KW-0255">Endonuclease</keyword>
<proteinExistence type="inferred from homology"/>
<comment type="caution">
    <text evidence="8">The sequence shown here is derived from an EMBL/GenBank/DDBJ whole genome shotgun (WGS) entry which is preliminary data.</text>
</comment>
<name>A0ABQ7KJD2_9FUNG</name>
<dbReference type="Proteomes" id="UP001194696">
    <property type="component" value="Unassembled WGS sequence"/>
</dbReference>
<dbReference type="Pfam" id="PF08340">
    <property type="entry name" value="YicC-like_C"/>
    <property type="match status" value="1"/>
</dbReference>
<dbReference type="PANTHER" id="PTHR30636">
    <property type="entry name" value="UPF0701 PROTEIN YICC"/>
    <property type="match status" value="1"/>
</dbReference>
<feature type="domain" description="Endoribonuclease YicC-like C-terminal" evidence="7">
    <location>
        <begin position="188"/>
        <end position="313"/>
    </location>
</feature>
<dbReference type="NCBIfam" id="TIGR00255">
    <property type="entry name" value="YicC/YloC family endoribonuclease"/>
    <property type="match status" value="1"/>
</dbReference>
<evidence type="ECO:0000256" key="2">
    <source>
        <dbReference type="ARBA" id="ARBA00022722"/>
    </source>
</evidence>
<evidence type="ECO:0000256" key="3">
    <source>
        <dbReference type="ARBA" id="ARBA00022759"/>
    </source>
</evidence>
<evidence type="ECO:0000256" key="5">
    <source>
        <dbReference type="ARBA" id="ARBA00035648"/>
    </source>
</evidence>
<feature type="domain" description="Endoribonuclease YicC-like N-terminal" evidence="6">
    <location>
        <begin position="3"/>
        <end position="166"/>
    </location>
</feature>
<evidence type="ECO:0000256" key="1">
    <source>
        <dbReference type="ARBA" id="ARBA00001968"/>
    </source>
</evidence>
<gene>
    <name evidence="8" type="ORF">BGZ96_008736</name>
</gene>
<evidence type="ECO:0000313" key="8">
    <source>
        <dbReference type="EMBL" id="KAG0298707.1"/>
    </source>
</evidence>
<comment type="cofactor">
    <cofactor evidence="1">
        <name>a divalent metal cation</name>
        <dbReference type="ChEBI" id="CHEBI:60240"/>
    </cofactor>
</comment>
<evidence type="ECO:0000313" key="9">
    <source>
        <dbReference type="Proteomes" id="UP001194696"/>
    </source>
</evidence>
<dbReference type="PANTHER" id="PTHR30636:SF3">
    <property type="entry name" value="UPF0701 PROTEIN YICC"/>
    <property type="match status" value="1"/>
</dbReference>
<keyword evidence="2" id="KW-0540">Nuclease</keyword>
<comment type="similarity">
    <text evidence="5">Belongs to the YicC/YloC family.</text>
</comment>
<sequence length="313" mass="35027">MMIYSMTGYANATHEVPIVADSGDPPTSVSVELRTVNSRFLDLNFRIPDDVRASEPILREMLTQKLGRGKVEIRINLQRSEILPTINTLNHDALEQLALLEPEILRHFPAAGRLTTNEILHWPGVLSRRSGSAQMADSLSETVIKCAQQALHELISMRAREGAQLAAMLLDKVAEMESIVSQITPWVPELMAKHQQKIVERLQEALGLATAGNAPVLVSPEETAERIRQEMTIYGIRIDINEELSRLSAHLNETRRITQQGGRVGKRLDFMMQELNREANTLGSKAAAKELADTAMSLKLLIEQMREQIQNLE</sequence>
<keyword evidence="9" id="KW-1185">Reference proteome</keyword>
<evidence type="ECO:0008006" key="10">
    <source>
        <dbReference type="Google" id="ProtNLM"/>
    </source>
</evidence>
<keyword evidence="4" id="KW-0378">Hydrolase</keyword>
<evidence type="ECO:0000256" key="4">
    <source>
        <dbReference type="ARBA" id="ARBA00022801"/>
    </source>
</evidence>
<dbReference type="InterPro" id="IPR013527">
    <property type="entry name" value="YicC-like_N"/>
</dbReference>
<dbReference type="InterPro" id="IPR005229">
    <property type="entry name" value="YicC/YloC-like"/>
</dbReference>
<organism evidence="8 9">
    <name type="scientific">Linnemannia gamsii</name>
    <dbReference type="NCBI Taxonomy" id="64522"/>
    <lineage>
        <taxon>Eukaryota</taxon>
        <taxon>Fungi</taxon>
        <taxon>Fungi incertae sedis</taxon>
        <taxon>Mucoromycota</taxon>
        <taxon>Mortierellomycotina</taxon>
        <taxon>Mortierellomycetes</taxon>
        <taxon>Mortierellales</taxon>
        <taxon>Mortierellaceae</taxon>
        <taxon>Linnemannia</taxon>
    </lineage>
</organism>
<dbReference type="InterPro" id="IPR013551">
    <property type="entry name" value="YicC-like_C"/>
</dbReference>
<protein>
    <recommendedName>
        <fullName evidence="10">YicC family protein</fullName>
    </recommendedName>
</protein>
<evidence type="ECO:0000259" key="7">
    <source>
        <dbReference type="Pfam" id="PF08340"/>
    </source>
</evidence>
<evidence type="ECO:0000259" key="6">
    <source>
        <dbReference type="Pfam" id="PF03755"/>
    </source>
</evidence>
<dbReference type="EMBL" id="JAAAIM010000005">
    <property type="protein sequence ID" value="KAG0298707.1"/>
    <property type="molecule type" value="Genomic_DNA"/>
</dbReference>
<reference evidence="8 9" key="1">
    <citation type="journal article" date="2020" name="Fungal Divers.">
        <title>Resolving the Mortierellaceae phylogeny through synthesis of multi-gene phylogenetics and phylogenomics.</title>
        <authorList>
            <person name="Vandepol N."/>
            <person name="Liber J."/>
            <person name="Desiro A."/>
            <person name="Na H."/>
            <person name="Kennedy M."/>
            <person name="Barry K."/>
            <person name="Grigoriev I.V."/>
            <person name="Miller A.N."/>
            <person name="O'Donnell K."/>
            <person name="Stajich J.E."/>
            <person name="Bonito G."/>
        </authorList>
    </citation>
    <scope>NUCLEOTIDE SEQUENCE [LARGE SCALE GENOMIC DNA]</scope>
    <source>
        <strain evidence="8 9">AD045</strain>
    </source>
</reference>
<accession>A0ABQ7KJD2</accession>
<dbReference type="Pfam" id="PF03755">
    <property type="entry name" value="YicC-like_N"/>
    <property type="match status" value="1"/>
</dbReference>